<dbReference type="OrthoDB" id="3544577at2759"/>
<comment type="caution">
    <text evidence="3">The sequence shown here is derived from an EMBL/GenBank/DDBJ whole genome shotgun (WGS) entry which is preliminary data.</text>
</comment>
<feature type="region of interest" description="Disordered" evidence="1">
    <location>
        <begin position="1"/>
        <end position="31"/>
    </location>
</feature>
<gene>
    <name evidence="3" type="ORF">OCU04_007841</name>
</gene>
<keyword evidence="2" id="KW-0812">Transmembrane</keyword>
<sequence length="211" mass="23205">MYIPHLLHTPGTPTPVPQTNPLTPRDESPPSSVHNAGFWEVQFNFWGTILAFLVAIGIITGILTWCLVCRGKRMQKKLAKAKEKELEEEERRKREMVDKVVGEDGARESEVSRPLTAGSGSSRSGSLGEKELEVERGMGMGMGTGTDSPVPSYHSREGDGNGLANGRGSTHISTTNVGEGNGWQKIEVDGKIYMGRERTESTFMEREIKFV</sequence>
<dbReference type="AlphaFoldDB" id="A0A9X0AJL5"/>
<feature type="compositionally biased region" description="Low complexity" evidence="1">
    <location>
        <begin position="1"/>
        <end position="11"/>
    </location>
</feature>
<evidence type="ECO:0000256" key="1">
    <source>
        <dbReference type="SAM" id="MobiDB-lite"/>
    </source>
</evidence>
<feature type="region of interest" description="Disordered" evidence="1">
    <location>
        <begin position="80"/>
        <end position="129"/>
    </location>
</feature>
<proteinExistence type="predicted"/>
<accession>A0A9X0AJL5</accession>
<feature type="transmembrane region" description="Helical" evidence="2">
    <location>
        <begin position="45"/>
        <end position="68"/>
    </location>
</feature>
<feature type="compositionally biased region" description="Low complexity" evidence="1">
    <location>
        <begin position="118"/>
        <end position="127"/>
    </location>
</feature>
<keyword evidence="4" id="KW-1185">Reference proteome</keyword>
<dbReference type="Proteomes" id="UP001152300">
    <property type="component" value="Unassembled WGS sequence"/>
</dbReference>
<evidence type="ECO:0000313" key="4">
    <source>
        <dbReference type="Proteomes" id="UP001152300"/>
    </source>
</evidence>
<reference evidence="3" key="1">
    <citation type="submission" date="2022-11" db="EMBL/GenBank/DDBJ databases">
        <title>Genome Resource of Sclerotinia nivalis Strain SnTB1, a Plant Pathogen Isolated from American Ginseng.</title>
        <authorList>
            <person name="Fan S."/>
        </authorList>
    </citation>
    <scope>NUCLEOTIDE SEQUENCE</scope>
    <source>
        <strain evidence="3">SnTB1</strain>
    </source>
</reference>
<feature type="compositionally biased region" description="Basic and acidic residues" evidence="1">
    <location>
        <begin position="80"/>
        <end position="111"/>
    </location>
</feature>
<dbReference type="EMBL" id="JAPEIS010000008">
    <property type="protein sequence ID" value="KAJ8063996.1"/>
    <property type="molecule type" value="Genomic_DNA"/>
</dbReference>
<protein>
    <submittedName>
        <fullName evidence="3">Uncharacterized protein</fullName>
    </submittedName>
</protein>
<organism evidence="3 4">
    <name type="scientific">Sclerotinia nivalis</name>
    <dbReference type="NCBI Taxonomy" id="352851"/>
    <lineage>
        <taxon>Eukaryota</taxon>
        <taxon>Fungi</taxon>
        <taxon>Dikarya</taxon>
        <taxon>Ascomycota</taxon>
        <taxon>Pezizomycotina</taxon>
        <taxon>Leotiomycetes</taxon>
        <taxon>Helotiales</taxon>
        <taxon>Sclerotiniaceae</taxon>
        <taxon>Sclerotinia</taxon>
    </lineage>
</organism>
<evidence type="ECO:0000313" key="3">
    <source>
        <dbReference type="EMBL" id="KAJ8063996.1"/>
    </source>
</evidence>
<keyword evidence="2" id="KW-1133">Transmembrane helix</keyword>
<name>A0A9X0AJL5_9HELO</name>
<keyword evidence="2" id="KW-0472">Membrane</keyword>
<evidence type="ECO:0000256" key="2">
    <source>
        <dbReference type="SAM" id="Phobius"/>
    </source>
</evidence>